<sequence>MLKISPILGLNRARASGKEARTKFRRIAYYPPHKQAGKKQGLSAGPATPPATLPDQMNISDSQTDTPTGAAIPVPMSPDEEGYSIVHCLPLTGRTHQLRVHLQYLGHPITNDPIYSNRRVFGHSLGKADATGENDEQIIYRLSKMGKTEPVDSLSYQTFQTPPPESVSKNDPAVVDDLLAKEHEAMVNDYLKRKGEKMNGKKCETCGTELYTDPGVHELGIFLHAMSYADVTGAWKYKSKMPSWALPPDGMEGPTIAPDWLDEEAEEVIGQGQHGDSALVEGLGAVCLADLVDKNATERQAKENQGDIDVGTTGAAGL</sequence>
<dbReference type="Gene3D" id="3.30.2350.10">
    <property type="entry name" value="Pseudouridine synthase"/>
    <property type="match status" value="1"/>
</dbReference>
<organism evidence="2 3">
    <name type="scientific">Ajellomyces capsulatus (strain H88)</name>
    <name type="common">Darling's disease fungus</name>
    <name type="synonym">Histoplasma capsulatum</name>
    <dbReference type="NCBI Taxonomy" id="544711"/>
    <lineage>
        <taxon>Eukaryota</taxon>
        <taxon>Fungi</taxon>
        <taxon>Dikarya</taxon>
        <taxon>Ascomycota</taxon>
        <taxon>Pezizomycotina</taxon>
        <taxon>Eurotiomycetes</taxon>
        <taxon>Eurotiomycetidae</taxon>
        <taxon>Onygenales</taxon>
        <taxon>Ajellomycetaceae</taxon>
        <taxon>Histoplasma</taxon>
    </lineage>
</organism>
<evidence type="ECO:0000313" key="2">
    <source>
        <dbReference type="EMBL" id="QSS50085.1"/>
    </source>
</evidence>
<evidence type="ECO:0000256" key="1">
    <source>
        <dbReference type="SAM" id="MobiDB-lite"/>
    </source>
</evidence>
<dbReference type="SUPFAM" id="SSF55120">
    <property type="entry name" value="Pseudouridine synthase"/>
    <property type="match status" value="1"/>
</dbReference>
<proteinExistence type="predicted"/>
<protein>
    <submittedName>
        <fullName evidence="2">DRAP deaminase</fullName>
    </submittedName>
</protein>
<dbReference type="InterPro" id="IPR020103">
    <property type="entry name" value="PsdUridine_synth_cat_dom_sf"/>
</dbReference>
<dbReference type="GO" id="GO:0003723">
    <property type="term" value="F:RNA binding"/>
    <property type="evidence" value="ECO:0007669"/>
    <property type="project" value="InterPro"/>
</dbReference>
<accession>A0A8A1LB72</accession>
<evidence type="ECO:0000313" key="3">
    <source>
        <dbReference type="Proteomes" id="UP000663419"/>
    </source>
</evidence>
<gene>
    <name evidence="2" type="primary">RIB2</name>
    <name evidence="2" type="ORF">I7I53_10648</name>
</gene>
<feature type="region of interest" description="Disordered" evidence="1">
    <location>
        <begin position="30"/>
        <end position="69"/>
    </location>
</feature>
<dbReference type="EMBL" id="CP069102">
    <property type="protein sequence ID" value="QSS50085.1"/>
    <property type="molecule type" value="Genomic_DNA"/>
</dbReference>
<dbReference type="VEuPathDB" id="FungiDB:I7I53_10648"/>
<name>A0A8A1LB72_AJEC8</name>
<dbReference type="AlphaFoldDB" id="A0A8A1LB72"/>
<dbReference type="PANTHER" id="PTHR21600">
    <property type="entry name" value="MITOCHONDRIAL RNA PSEUDOURIDINE SYNTHASE"/>
    <property type="match status" value="1"/>
</dbReference>
<feature type="compositionally biased region" description="Polar residues" evidence="1">
    <location>
        <begin position="55"/>
        <end position="67"/>
    </location>
</feature>
<feature type="region of interest" description="Disordered" evidence="1">
    <location>
        <begin position="298"/>
        <end position="318"/>
    </location>
</feature>
<dbReference type="GO" id="GO:0000455">
    <property type="term" value="P:enzyme-directed rRNA pseudouridine synthesis"/>
    <property type="evidence" value="ECO:0007669"/>
    <property type="project" value="TreeGrafter"/>
</dbReference>
<reference evidence="2" key="1">
    <citation type="submission" date="2021-01" db="EMBL/GenBank/DDBJ databases">
        <title>Chromosome-level genome assembly of a human fungal pathogen reveals clustering of transcriptionally co-regulated genes.</title>
        <authorList>
            <person name="Voorhies M."/>
            <person name="Cohen S."/>
            <person name="Shea T.P."/>
            <person name="Petrus S."/>
            <person name="Munoz J.F."/>
            <person name="Poplawski S."/>
            <person name="Goldman W.E."/>
            <person name="Michael T."/>
            <person name="Cuomo C.A."/>
            <person name="Sil A."/>
            <person name="Beyhan S."/>
        </authorList>
    </citation>
    <scope>NUCLEOTIDE SEQUENCE</scope>
    <source>
        <strain evidence="2">H88</strain>
    </source>
</reference>
<dbReference type="InterPro" id="IPR050188">
    <property type="entry name" value="RluA_PseudoU_synthase"/>
</dbReference>
<dbReference type="Proteomes" id="UP000663419">
    <property type="component" value="Chromosome 1"/>
</dbReference>
<dbReference type="GO" id="GO:0009982">
    <property type="term" value="F:pseudouridine synthase activity"/>
    <property type="evidence" value="ECO:0007669"/>
    <property type="project" value="InterPro"/>
</dbReference>
<dbReference type="PANTHER" id="PTHR21600:SF40">
    <property type="entry name" value="PSEUDOURIDYLATE SYNTHASE RPUSD2"/>
    <property type="match status" value="1"/>
</dbReference>